<keyword evidence="1 6" id="KW-0004">4Fe-4S</keyword>
<evidence type="ECO:0000256" key="5">
    <source>
        <dbReference type="ARBA" id="ARBA00023125"/>
    </source>
</evidence>
<feature type="binding site" evidence="6">
    <location>
        <position position="203"/>
    </location>
    <ligand>
        <name>[4Fe-4S] cluster</name>
        <dbReference type="ChEBI" id="CHEBI:49883"/>
    </ligand>
</feature>
<comment type="function">
    <text evidence="6">DNA-dependent ATPase and 5'-3' DNA helicase. Unwinds D-loops, R-loops, forked DNA and G-quadruplex DNA.</text>
</comment>
<keyword evidence="3 6" id="KW-0378">Hydrolase</keyword>
<sequence>MPEPDITDTIATAYRRVRDEMPGFREREAQKRMIWEVAKAFDADHPHRLLAIEAPTGTGKSLSYLLGGVPVARSRDLPLVIATATVGLQEQILHQDLPKLARYAGIEVDATVAKGRGRYLCPRNLNELVGQSGQAESGAQQALAGEVLGTARWPRPPQPGEPEQLQAMAEALDGERWGGDLDEWADGVADDLRPMITSTSHSCSGRRCAHFEGCPVYAARDRVARAEVVITNHDLLLADLQLGEEQGGVLLPPPEQALYVIDEGHHLAAKAVQRFAASARVQAARTWLEEGEGVATDTAAVLPDDTAGEPPDAEAQRLQERLSEVAAALQEADTFLQHNYRADAEGERWRFRAGQAPDPVRELAGRVADPARGLHEALQAFTDRVYSALEAQRGDTQELERQLPRLGFLRERAANLATTWQLLGEQEAAGVPPVARWVERQAESDGAVDHRVSVSPVSVAGELARRLWDRCAGAVITSATLRALGRFDHLRSDLGLPEDDALISQGWLPSPFDYSRSLLHVPALRSDPRNAEAHLAEVCQWLPELLDPYEAALVLFTSRQRMERVAQALPETLREQLQCQGERSREAMLERHREAVDAGQGSILFGLAGMAEGVDLPGRYCDHVVIERIPFGVPTEPVIATLGEWLEDQQRSSFHTLSLPRASLRLIQACGRLVRSEDDRGRITILDRRVVTQRYGRQLLDALPPFRRRLD</sequence>
<dbReference type="GO" id="GO:0016887">
    <property type="term" value="F:ATP hydrolysis activity"/>
    <property type="evidence" value="ECO:0007669"/>
    <property type="project" value="RHEA"/>
</dbReference>
<dbReference type="PANTHER" id="PTHR11472:SF59">
    <property type="entry name" value="ATP-DEPENDENT DNA HELICASE DING"/>
    <property type="match status" value="1"/>
</dbReference>
<dbReference type="AlphaFoldDB" id="A1WTY2"/>
<dbReference type="HOGENOM" id="CLU_012117_4_1_6"/>
<evidence type="ECO:0000313" key="8">
    <source>
        <dbReference type="EMBL" id="ABM61144.1"/>
    </source>
</evidence>
<dbReference type="GO" id="GO:0051539">
    <property type="term" value="F:4 iron, 4 sulfur cluster binding"/>
    <property type="evidence" value="ECO:0007669"/>
    <property type="project" value="UniProtKB-UniRule"/>
</dbReference>
<accession>A1WTY2</accession>
<dbReference type="SMART" id="SM00491">
    <property type="entry name" value="HELICc2"/>
    <property type="match status" value="1"/>
</dbReference>
<feature type="binding site" evidence="6">
    <location>
        <position position="214"/>
    </location>
    <ligand>
        <name>[4Fe-4S] cluster</name>
        <dbReference type="ChEBI" id="CHEBI:49883"/>
    </ligand>
</feature>
<name>A1WTY2_HALHL</name>
<dbReference type="InterPro" id="IPR014013">
    <property type="entry name" value="Helic_SF1/SF2_ATP-bd_DinG/Rad3"/>
</dbReference>
<comment type="similarity">
    <text evidence="6">Belongs to the helicase family. DinG subfamily. Type 1 sub-subfamily.</text>
</comment>
<comment type="catalytic activity">
    <reaction evidence="6">
        <text>ATP + H2O = ADP + phosphate + H(+)</text>
        <dbReference type="Rhea" id="RHEA:13065"/>
        <dbReference type="ChEBI" id="CHEBI:15377"/>
        <dbReference type="ChEBI" id="CHEBI:15378"/>
        <dbReference type="ChEBI" id="CHEBI:30616"/>
        <dbReference type="ChEBI" id="CHEBI:43474"/>
        <dbReference type="ChEBI" id="CHEBI:456216"/>
        <dbReference type="EC" id="5.6.2.3"/>
    </reaction>
</comment>
<dbReference type="STRING" id="349124.Hhal_0350"/>
<dbReference type="GO" id="GO:0005524">
    <property type="term" value="F:ATP binding"/>
    <property type="evidence" value="ECO:0007669"/>
    <property type="project" value="UniProtKB-UniRule"/>
</dbReference>
<dbReference type="GO" id="GO:0033677">
    <property type="term" value="F:DNA/RNA helicase activity"/>
    <property type="evidence" value="ECO:0007669"/>
    <property type="project" value="TreeGrafter"/>
</dbReference>
<keyword evidence="4 6" id="KW-0067">ATP-binding</keyword>
<dbReference type="Pfam" id="PF13307">
    <property type="entry name" value="Helicase_C_2"/>
    <property type="match status" value="1"/>
</dbReference>
<evidence type="ECO:0000256" key="3">
    <source>
        <dbReference type="ARBA" id="ARBA00022801"/>
    </source>
</evidence>
<gene>
    <name evidence="6" type="primary">dinG</name>
    <name evidence="8" type="ordered locus">Hhal_0350</name>
</gene>
<dbReference type="InterPro" id="IPR006555">
    <property type="entry name" value="ATP-dep_Helicase_C"/>
</dbReference>
<protein>
    <recommendedName>
        <fullName evidence="6">ATP-dependent DNA helicase DinG</fullName>
        <ecNumber evidence="6">5.6.2.3</ecNumber>
    </recommendedName>
    <alternativeName>
        <fullName evidence="6">DNA 5'-3' helicase DinG</fullName>
    </alternativeName>
</protein>
<evidence type="ECO:0000256" key="6">
    <source>
        <dbReference type="HAMAP-Rule" id="MF_02205"/>
    </source>
</evidence>
<dbReference type="GO" id="GO:0009432">
    <property type="term" value="P:SOS response"/>
    <property type="evidence" value="ECO:0007669"/>
    <property type="project" value="TreeGrafter"/>
</dbReference>
<dbReference type="InterPro" id="IPR027417">
    <property type="entry name" value="P-loop_NTPase"/>
</dbReference>
<dbReference type="SUPFAM" id="SSF52540">
    <property type="entry name" value="P-loop containing nucleoside triphosphate hydrolases"/>
    <property type="match status" value="1"/>
</dbReference>
<organism evidence="8 9">
    <name type="scientific">Halorhodospira halophila (strain DSM 244 / SL1)</name>
    <name type="common">Ectothiorhodospira halophila (strain DSM 244 / SL1)</name>
    <dbReference type="NCBI Taxonomy" id="349124"/>
    <lineage>
        <taxon>Bacteria</taxon>
        <taxon>Pseudomonadati</taxon>
        <taxon>Pseudomonadota</taxon>
        <taxon>Gammaproteobacteria</taxon>
        <taxon>Chromatiales</taxon>
        <taxon>Ectothiorhodospiraceae</taxon>
        <taxon>Halorhodospira</taxon>
    </lineage>
</organism>
<evidence type="ECO:0000256" key="4">
    <source>
        <dbReference type="ARBA" id="ARBA00022840"/>
    </source>
</evidence>
<reference evidence="9" key="1">
    <citation type="submission" date="2006-12" db="EMBL/GenBank/DDBJ databases">
        <title>Complete sequence of Halorhodospira halophila SL1.</title>
        <authorList>
            <consortium name="US DOE Joint Genome Institute"/>
            <person name="Copeland A."/>
            <person name="Lucas S."/>
            <person name="Lapidus A."/>
            <person name="Barry K."/>
            <person name="Detter J.C."/>
            <person name="Glavina del Rio T."/>
            <person name="Hammon N."/>
            <person name="Israni S."/>
            <person name="Dalin E."/>
            <person name="Tice H."/>
            <person name="Pitluck S."/>
            <person name="Saunders E."/>
            <person name="Brettin T."/>
            <person name="Bruce D."/>
            <person name="Han C."/>
            <person name="Tapia R."/>
            <person name="Schmutz J."/>
            <person name="Larimer F."/>
            <person name="Land M."/>
            <person name="Hauser L."/>
            <person name="Kyrpides N."/>
            <person name="Mikhailova N."/>
            <person name="Hoff W."/>
            <person name="Richardson P."/>
        </authorList>
    </citation>
    <scope>NUCLEOTIDE SEQUENCE [LARGE SCALE GENOMIC DNA]</scope>
    <source>
        <strain evidence="9">DSM 244 / SL1</strain>
    </source>
</reference>
<dbReference type="GO" id="GO:0046872">
    <property type="term" value="F:metal ion binding"/>
    <property type="evidence" value="ECO:0007669"/>
    <property type="project" value="UniProtKB-KW"/>
</dbReference>
<dbReference type="GO" id="GO:0006281">
    <property type="term" value="P:DNA repair"/>
    <property type="evidence" value="ECO:0007669"/>
    <property type="project" value="TreeGrafter"/>
</dbReference>
<proteinExistence type="inferred from homology"/>
<dbReference type="Gene3D" id="3.40.50.300">
    <property type="entry name" value="P-loop containing nucleotide triphosphate hydrolases"/>
    <property type="match status" value="2"/>
</dbReference>
<dbReference type="Proteomes" id="UP000000647">
    <property type="component" value="Chromosome"/>
</dbReference>
<dbReference type="InterPro" id="IPR039000">
    <property type="entry name" value="DinG_proteobact"/>
</dbReference>
<keyword evidence="6" id="KW-0413">Isomerase</keyword>
<keyword evidence="6" id="KW-0479">Metal-binding</keyword>
<comment type="cofactor">
    <cofactor evidence="6">
        <name>[4Fe-4S] cluster</name>
        <dbReference type="ChEBI" id="CHEBI:49883"/>
    </cofactor>
    <text evidence="6">Binds 1 [4Fe-4S] cluster.</text>
</comment>
<dbReference type="HAMAP" id="MF_02205">
    <property type="entry name" value="DinG_proteobact"/>
    <property type="match status" value="1"/>
</dbReference>
<reference evidence="8 9" key="2">
    <citation type="journal article" date="2013" name="Stand. Genomic Sci.">
        <title>Complete genome sequence of Halorhodospira halophila SL1.</title>
        <authorList>
            <person name="Challacombe J.F."/>
            <person name="Majid S."/>
            <person name="Deole R."/>
            <person name="Brettin T.S."/>
            <person name="Bruce D."/>
            <person name="Delano S.F."/>
            <person name="Detter J.C."/>
            <person name="Gleasner C.D."/>
            <person name="Han C.S."/>
            <person name="Misra M."/>
            <person name="Reitenga K.G."/>
            <person name="Mikhailova N."/>
            <person name="Woyke T."/>
            <person name="Pitluck S."/>
            <person name="Nolan M."/>
            <person name="Land M.L."/>
            <person name="Saunders E."/>
            <person name="Tapia R."/>
            <person name="Lapidus A."/>
            <person name="Ivanova N."/>
            <person name="Hoff W.D."/>
        </authorList>
    </citation>
    <scope>NUCLEOTIDE SEQUENCE [LARGE SCALE GENOMIC DNA]</scope>
    <source>
        <strain evidence="9">DSM 244 / SL1</strain>
    </source>
</reference>
<dbReference type="EC" id="5.6.2.3" evidence="6"/>
<dbReference type="GO" id="GO:0003677">
    <property type="term" value="F:DNA binding"/>
    <property type="evidence" value="ECO:0007669"/>
    <property type="project" value="UniProtKB-UniRule"/>
</dbReference>
<dbReference type="InterPro" id="IPR045028">
    <property type="entry name" value="DinG/Rad3-like"/>
</dbReference>
<dbReference type="eggNOG" id="COG1199">
    <property type="taxonomic scope" value="Bacteria"/>
</dbReference>
<feature type="binding site" evidence="6">
    <location>
        <position position="208"/>
    </location>
    <ligand>
        <name>[4Fe-4S] cluster</name>
        <dbReference type="ChEBI" id="CHEBI:49883"/>
    </ligand>
</feature>
<keyword evidence="6" id="KW-0411">Iron-sulfur</keyword>
<evidence type="ECO:0000259" key="7">
    <source>
        <dbReference type="PROSITE" id="PS51193"/>
    </source>
</evidence>
<dbReference type="OrthoDB" id="9805194at2"/>
<dbReference type="PANTHER" id="PTHR11472">
    <property type="entry name" value="DNA REPAIR DEAD HELICASE RAD3/XP-D SUBFAMILY MEMBER"/>
    <property type="match status" value="1"/>
</dbReference>
<dbReference type="PROSITE" id="PS51193">
    <property type="entry name" value="HELICASE_ATP_BIND_2"/>
    <property type="match status" value="1"/>
</dbReference>
<keyword evidence="6" id="KW-0408">Iron</keyword>
<keyword evidence="6 8" id="KW-0347">Helicase</keyword>
<feature type="domain" description="Helicase ATP-binding" evidence="7">
    <location>
        <begin position="16"/>
        <end position="320"/>
    </location>
</feature>
<dbReference type="EMBL" id="CP000544">
    <property type="protein sequence ID" value="ABM61144.1"/>
    <property type="molecule type" value="Genomic_DNA"/>
</dbReference>
<dbReference type="GO" id="GO:0043139">
    <property type="term" value="F:5'-3' DNA helicase activity"/>
    <property type="evidence" value="ECO:0007669"/>
    <property type="project" value="UniProtKB-UniRule"/>
</dbReference>
<dbReference type="NCBIfam" id="NF008729">
    <property type="entry name" value="PRK11747.1"/>
    <property type="match status" value="1"/>
</dbReference>
<keyword evidence="9" id="KW-1185">Reference proteome</keyword>
<dbReference type="RefSeq" id="WP_011813167.1">
    <property type="nucleotide sequence ID" value="NC_008789.1"/>
</dbReference>
<keyword evidence="2 6" id="KW-0547">Nucleotide-binding</keyword>
<dbReference type="KEGG" id="hha:Hhal_0350"/>
<evidence type="ECO:0000256" key="2">
    <source>
        <dbReference type="ARBA" id="ARBA00022741"/>
    </source>
</evidence>
<evidence type="ECO:0000313" key="9">
    <source>
        <dbReference type="Proteomes" id="UP000000647"/>
    </source>
</evidence>
<keyword evidence="5 6" id="KW-0238">DNA-binding</keyword>
<feature type="binding site" evidence="6">
    <location>
        <position position="121"/>
    </location>
    <ligand>
        <name>[4Fe-4S] cluster</name>
        <dbReference type="ChEBI" id="CHEBI:49883"/>
    </ligand>
</feature>
<evidence type="ECO:0000256" key="1">
    <source>
        <dbReference type="ARBA" id="ARBA00022485"/>
    </source>
</evidence>